<accession>A0A8D3DK48</accession>
<evidence type="ECO:0000313" key="3">
    <source>
        <dbReference type="Proteomes" id="UP000694558"/>
    </source>
</evidence>
<feature type="region of interest" description="Disordered" evidence="1">
    <location>
        <begin position="40"/>
        <end position="68"/>
    </location>
</feature>
<evidence type="ECO:0000256" key="1">
    <source>
        <dbReference type="SAM" id="MobiDB-lite"/>
    </source>
</evidence>
<protein>
    <submittedName>
        <fullName evidence="2">Uncharacterized protein</fullName>
    </submittedName>
</protein>
<dbReference type="AlphaFoldDB" id="A0A8D3DK48"/>
<feature type="compositionally biased region" description="Basic and acidic residues" evidence="1">
    <location>
        <begin position="57"/>
        <end position="68"/>
    </location>
</feature>
<evidence type="ECO:0000313" key="2">
    <source>
        <dbReference type="Ensembl" id="ENSSMAP00000059907.1"/>
    </source>
</evidence>
<reference evidence="2" key="2">
    <citation type="submission" date="2025-08" db="UniProtKB">
        <authorList>
            <consortium name="Ensembl"/>
        </authorList>
    </citation>
    <scope>IDENTIFICATION</scope>
</reference>
<proteinExistence type="predicted"/>
<dbReference type="GeneTree" id="ENSGT00940000179994"/>
<name>A0A8D3DK48_SCOMX</name>
<dbReference type="Proteomes" id="UP000694558">
    <property type="component" value="Chromosome 9"/>
</dbReference>
<sequence>MNGLVSLFATVLYSYPPQPLNTFKKNNKVTCDVPMPPAKLGYRSSVKRGSGSSLQRLDVRRDARHSVDSDLLHPSSLDLLHTLSHNEGNLGALSPGE</sequence>
<organism evidence="2 3">
    <name type="scientific">Scophthalmus maximus</name>
    <name type="common">Turbot</name>
    <name type="synonym">Psetta maxima</name>
    <dbReference type="NCBI Taxonomy" id="52904"/>
    <lineage>
        <taxon>Eukaryota</taxon>
        <taxon>Metazoa</taxon>
        <taxon>Chordata</taxon>
        <taxon>Craniata</taxon>
        <taxon>Vertebrata</taxon>
        <taxon>Euteleostomi</taxon>
        <taxon>Actinopterygii</taxon>
        <taxon>Neopterygii</taxon>
        <taxon>Teleostei</taxon>
        <taxon>Neoteleostei</taxon>
        <taxon>Acanthomorphata</taxon>
        <taxon>Carangaria</taxon>
        <taxon>Pleuronectiformes</taxon>
        <taxon>Pleuronectoidei</taxon>
        <taxon>Scophthalmidae</taxon>
        <taxon>Scophthalmus</taxon>
    </lineage>
</organism>
<dbReference type="Ensembl" id="ENSSMAT00000049960.1">
    <property type="protein sequence ID" value="ENSSMAP00000059907.1"/>
    <property type="gene ID" value="ENSSMAG00000037685.1"/>
</dbReference>
<reference evidence="2" key="1">
    <citation type="submission" date="2023-05" db="EMBL/GenBank/DDBJ databases">
        <title>High-quality long-read genome of Scophthalmus maximus.</title>
        <authorList>
            <person name="Lien S."/>
            <person name="Martinez P."/>
        </authorList>
    </citation>
    <scope>NUCLEOTIDE SEQUENCE [LARGE SCALE GENOMIC DNA]</scope>
</reference>